<dbReference type="Proteomes" id="UP001151760">
    <property type="component" value="Unassembled WGS sequence"/>
</dbReference>
<organism evidence="2 3">
    <name type="scientific">Tanacetum coccineum</name>
    <dbReference type="NCBI Taxonomy" id="301880"/>
    <lineage>
        <taxon>Eukaryota</taxon>
        <taxon>Viridiplantae</taxon>
        <taxon>Streptophyta</taxon>
        <taxon>Embryophyta</taxon>
        <taxon>Tracheophyta</taxon>
        <taxon>Spermatophyta</taxon>
        <taxon>Magnoliopsida</taxon>
        <taxon>eudicotyledons</taxon>
        <taxon>Gunneridae</taxon>
        <taxon>Pentapetalae</taxon>
        <taxon>asterids</taxon>
        <taxon>campanulids</taxon>
        <taxon>Asterales</taxon>
        <taxon>Asteraceae</taxon>
        <taxon>Asteroideae</taxon>
        <taxon>Anthemideae</taxon>
        <taxon>Anthemidinae</taxon>
        <taxon>Tanacetum</taxon>
    </lineage>
</organism>
<proteinExistence type="predicted"/>
<comment type="caution">
    <text evidence="2">The sequence shown here is derived from an EMBL/GenBank/DDBJ whole genome shotgun (WGS) entry which is preliminary data.</text>
</comment>
<feature type="region of interest" description="Disordered" evidence="1">
    <location>
        <begin position="138"/>
        <end position="183"/>
    </location>
</feature>
<dbReference type="EMBL" id="BQNB010018060">
    <property type="protein sequence ID" value="GJT70253.1"/>
    <property type="molecule type" value="Genomic_DNA"/>
</dbReference>
<reference evidence="2" key="2">
    <citation type="submission" date="2022-01" db="EMBL/GenBank/DDBJ databases">
        <authorList>
            <person name="Yamashiro T."/>
            <person name="Shiraishi A."/>
            <person name="Satake H."/>
            <person name="Nakayama K."/>
        </authorList>
    </citation>
    <scope>NUCLEOTIDE SEQUENCE</scope>
</reference>
<keyword evidence="3" id="KW-1185">Reference proteome</keyword>
<gene>
    <name evidence="2" type="ORF">Tco_1029539</name>
</gene>
<protein>
    <recommendedName>
        <fullName evidence="4">Retrotransposon gag domain-containing protein</fullName>
    </recommendedName>
</protein>
<evidence type="ECO:0000313" key="2">
    <source>
        <dbReference type="EMBL" id="GJT70253.1"/>
    </source>
</evidence>
<feature type="compositionally biased region" description="Basic and acidic residues" evidence="1">
    <location>
        <begin position="157"/>
        <end position="167"/>
    </location>
</feature>
<evidence type="ECO:0000256" key="1">
    <source>
        <dbReference type="SAM" id="MobiDB-lite"/>
    </source>
</evidence>
<evidence type="ECO:0008006" key="4">
    <source>
        <dbReference type="Google" id="ProtNLM"/>
    </source>
</evidence>
<sequence>MVSGGSDRDAEYALSKLLQMGTVAEYESKFVVLANRVTWISESLLTSFYISGLKLDLQCLLLRSNPKTLEEAFSLTRAAKTRFTNLDIWEFLRSNPLTLGEDFFKARITEVDDLVDEDNDSEVEEVYDETTTYMSSTGFNVNKASKSGSGGGNKSLYEQRKENHGEDLYDDDDFDDPGLQMLK</sequence>
<reference evidence="2" key="1">
    <citation type="journal article" date="2022" name="Int. J. Mol. Sci.">
        <title>Draft Genome of Tanacetum Coccineum: Genomic Comparison of Closely Related Tanacetum-Family Plants.</title>
        <authorList>
            <person name="Yamashiro T."/>
            <person name="Shiraishi A."/>
            <person name="Nakayama K."/>
            <person name="Satake H."/>
        </authorList>
    </citation>
    <scope>NUCLEOTIDE SEQUENCE</scope>
</reference>
<evidence type="ECO:0000313" key="3">
    <source>
        <dbReference type="Proteomes" id="UP001151760"/>
    </source>
</evidence>
<accession>A0ABQ5G598</accession>
<name>A0ABQ5G598_9ASTR</name>